<name>A0ABT2MCM4_9MYCO</name>
<accession>A0ABT2MCM4</accession>
<evidence type="ECO:0000313" key="5">
    <source>
        <dbReference type="Proteomes" id="UP001206639"/>
    </source>
</evidence>
<dbReference type="PANTHER" id="PTHR43877">
    <property type="entry name" value="AMINOALKYLPHOSPHONATE N-ACETYLTRANSFERASE-RELATED-RELATED"/>
    <property type="match status" value="1"/>
</dbReference>
<sequence>MATDWQVRAGGVDDLDLIEPLWVAVHHWHAQTMPELAPYVSDHQTWRVRRTLYESLLAKPDTLLLIASVAEMAIGYGLAHVAAVDDTWIPDTWRTGPRIGEIESLSVTAEYRGSGLGSELLSRLEDHLAAQGVQDLMLGALAGNREALRLYERRGYRPTWLYLTHFRGRQ</sequence>
<dbReference type="Proteomes" id="UP001206639">
    <property type="component" value="Unassembled WGS sequence"/>
</dbReference>
<keyword evidence="5" id="KW-1185">Reference proteome</keyword>
<dbReference type="InterPro" id="IPR050832">
    <property type="entry name" value="Bact_Acetyltransf"/>
</dbReference>
<dbReference type="Gene3D" id="3.40.630.30">
    <property type="match status" value="1"/>
</dbReference>
<keyword evidence="2" id="KW-0012">Acyltransferase</keyword>
<evidence type="ECO:0000313" key="4">
    <source>
        <dbReference type="EMBL" id="MCT7660022.1"/>
    </source>
</evidence>
<evidence type="ECO:0000256" key="1">
    <source>
        <dbReference type="ARBA" id="ARBA00022679"/>
    </source>
</evidence>
<keyword evidence="1" id="KW-0808">Transferase</keyword>
<dbReference type="RefSeq" id="WP_260994101.1">
    <property type="nucleotide sequence ID" value="NZ_JAODWD010000004.1"/>
</dbReference>
<gene>
    <name evidence="4" type="ORF">N4S67_16520</name>
</gene>
<organism evidence="4 5">
    <name type="scientific">Mycobacterium deserti</name>
    <dbReference type="NCBI Taxonomy" id="2978347"/>
    <lineage>
        <taxon>Bacteria</taxon>
        <taxon>Bacillati</taxon>
        <taxon>Actinomycetota</taxon>
        <taxon>Actinomycetes</taxon>
        <taxon>Mycobacteriales</taxon>
        <taxon>Mycobacteriaceae</taxon>
        <taxon>Mycobacterium</taxon>
    </lineage>
</organism>
<evidence type="ECO:0000259" key="3">
    <source>
        <dbReference type="PROSITE" id="PS51186"/>
    </source>
</evidence>
<comment type="caution">
    <text evidence="4">The sequence shown here is derived from an EMBL/GenBank/DDBJ whole genome shotgun (WGS) entry which is preliminary data.</text>
</comment>
<protein>
    <submittedName>
        <fullName evidence="4">GNAT family N-acetyltransferase</fullName>
    </submittedName>
</protein>
<dbReference type="InterPro" id="IPR016181">
    <property type="entry name" value="Acyl_CoA_acyltransferase"/>
</dbReference>
<dbReference type="Pfam" id="PF00583">
    <property type="entry name" value="Acetyltransf_1"/>
    <property type="match status" value="1"/>
</dbReference>
<feature type="domain" description="N-acetyltransferase" evidence="3">
    <location>
        <begin position="23"/>
        <end position="170"/>
    </location>
</feature>
<reference evidence="5" key="1">
    <citation type="submission" date="2023-07" db="EMBL/GenBank/DDBJ databases">
        <authorList>
            <person name="Deng Y."/>
            <person name="Zhang Y.-Q."/>
        </authorList>
    </citation>
    <scope>NUCLEOTIDE SEQUENCE [LARGE SCALE GENOMIC DNA]</scope>
    <source>
        <strain evidence="5">CPCC 205710</strain>
    </source>
</reference>
<proteinExistence type="predicted"/>
<dbReference type="SUPFAM" id="SSF55729">
    <property type="entry name" value="Acyl-CoA N-acyltransferases (Nat)"/>
    <property type="match status" value="1"/>
</dbReference>
<evidence type="ECO:0000256" key="2">
    <source>
        <dbReference type="ARBA" id="ARBA00023315"/>
    </source>
</evidence>
<dbReference type="PANTHER" id="PTHR43877:SF2">
    <property type="entry name" value="AMINOALKYLPHOSPHONATE N-ACETYLTRANSFERASE-RELATED"/>
    <property type="match status" value="1"/>
</dbReference>
<dbReference type="PROSITE" id="PS51186">
    <property type="entry name" value="GNAT"/>
    <property type="match status" value="1"/>
</dbReference>
<dbReference type="CDD" id="cd04301">
    <property type="entry name" value="NAT_SF"/>
    <property type="match status" value="1"/>
</dbReference>
<dbReference type="EMBL" id="JAODWD010000004">
    <property type="protein sequence ID" value="MCT7660022.1"/>
    <property type="molecule type" value="Genomic_DNA"/>
</dbReference>
<dbReference type="InterPro" id="IPR000182">
    <property type="entry name" value="GNAT_dom"/>
</dbReference>